<dbReference type="InterPro" id="IPR000086">
    <property type="entry name" value="NUDIX_hydrolase_dom"/>
</dbReference>
<dbReference type="GO" id="GO:0016787">
    <property type="term" value="F:hydrolase activity"/>
    <property type="evidence" value="ECO:0007669"/>
    <property type="project" value="UniProtKB-KW"/>
</dbReference>
<protein>
    <submittedName>
        <fullName evidence="4">ADP-ribose pyrophosphatase YjhB (NUDIX family)</fullName>
    </submittedName>
</protein>
<reference evidence="4 5" key="1">
    <citation type="submission" date="2019-03" db="EMBL/GenBank/DDBJ databases">
        <title>Genomic Encyclopedia of Type Strains, Phase IV (KMG-IV): sequencing the most valuable type-strain genomes for metagenomic binning, comparative biology and taxonomic classification.</title>
        <authorList>
            <person name="Goeker M."/>
        </authorList>
    </citation>
    <scope>NUCLEOTIDE SEQUENCE [LARGE SCALE GENOMIC DNA]</scope>
    <source>
        <strain evidence="4 5">DSM 46831</strain>
    </source>
</reference>
<dbReference type="PANTHER" id="PTHR43046:SF14">
    <property type="entry name" value="MUTT_NUDIX FAMILY PROTEIN"/>
    <property type="match status" value="1"/>
</dbReference>
<dbReference type="Proteomes" id="UP000294746">
    <property type="component" value="Unassembled WGS sequence"/>
</dbReference>
<dbReference type="AlphaFoldDB" id="A0A4R2RX00"/>
<dbReference type="Gene3D" id="3.90.79.10">
    <property type="entry name" value="Nucleoside Triphosphate Pyrophosphohydrolase"/>
    <property type="match status" value="1"/>
</dbReference>
<dbReference type="RefSeq" id="WP_131848863.1">
    <property type="nucleotide sequence ID" value="NZ_SLXV01000019.1"/>
</dbReference>
<feature type="domain" description="Nudix hydrolase" evidence="3">
    <location>
        <begin position="2"/>
        <end position="133"/>
    </location>
</feature>
<keyword evidence="5" id="KW-1185">Reference proteome</keyword>
<evidence type="ECO:0000313" key="5">
    <source>
        <dbReference type="Proteomes" id="UP000294746"/>
    </source>
</evidence>
<organism evidence="4 5">
    <name type="scientific">Baia soyae</name>
    <dbReference type="NCBI Taxonomy" id="1544746"/>
    <lineage>
        <taxon>Bacteria</taxon>
        <taxon>Bacillati</taxon>
        <taxon>Bacillota</taxon>
        <taxon>Bacilli</taxon>
        <taxon>Bacillales</taxon>
        <taxon>Thermoactinomycetaceae</taxon>
        <taxon>Baia</taxon>
    </lineage>
</organism>
<dbReference type="EMBL" id="SLXV01000019">
    <property type="protein sequence ID" value="TCP67317.1"/>
    <property type="molecule type" value="Genomic_DNA"/>
</dbReference>
<keyword evidence="2" id="KW-0378">Hydrolase</keyword>
<evidence type="ECO:0000259" key="3">
    <source>
        <dbReference type="PROSITE" id="PS51462"/>
    </source>
</evidence>
<dbReference type="InterPro" id="IPR015797">
    <property type="entry name" value="NUDIX_hydrolase-like_dom_sf"/>
</dbReference>
<gene>
    <name evidence="4" type="ORF">EDD57_1194</name>
</gene>
<evidence type="ECO:0000256" key="1">
    <source>
        <dbReference type="ARBA" id="ARBA00001946"/>
    </source>
</evidence>
<dbReference type="Pfam" id="PF00293">
    <property type="entry name" value="NUDIX"/>
    <property type="match status" value="1"/>
</dbReference>
<proteinExistence type="predicted"/>
<comment type="cofactor">
    <cofactor evidence="1">
        <name>Mg(2+)</name>
        <dbReference type="ChEBI" id="CHEBI:18420"/>
    </cofactor>
</comment>
<evidence type="ECO:0000256" key="2">
    <source>
        <dbReference type="ARBA" id="ARBA00022801"/>
    </source>
</evidence>
<dbReference type="OrthoDB" id="65827at2"/>
<sequence>MKIRNSVKAILIHEKSLLVTTYEDQDGIYHLLPGGGQHAGETLDQTLMRECLEETGIEVNLGDLLFVRECFMDPGVHRIEFMYTCTPTSIHTDTPILNMDRKQTGISWLPLDELENHPLFPIGLRKRILAFHSGDSPSPIYLGEIT</sequence>
<evidence type="ECO:0000313" key="4">
    <source>
        <dbReference type="EMBL" id="TCP67317.1"/>
    </source>
</evidence>
<accession>A0A4R2RX00</accession>
<name>A0A4R2RX00_9BACL</name>
<comment type="caution">
    <text evidence="4">The sequence shown here is derived from an EMBL/GenBank/DDBJ whole genome shotgun (WGS) entry which is preliminary data.</text>
</comment>
<dbReference type="SUPFAM" id="SSF55811">
    <property type="entry name" value="Nudix"/>
    <property type="match status" value="1"/>
</dbReference>
<dbReference type="CDD" id="cd18880">
    <property type="entry name" value="NUDIX_ADPRase"/>
    <property type="match status" value="1"/>
</dbReference>
<dbReference type="PANTHER" id="PTHR43046">
    <property type="entry name" value="GDP-MANNOSE MANNOSYL HYDROLASE"/>
    <property type="match status" value="1"/>
</dbReference>
<dbReference type="PROSITE" id="PS51462">
    <property type="entry name" value="NUDIX"/>
    <property type="match status" value="1"/>
</dbReference>